<dbReference type="RefSeq" id="WP_096806079.1">
    <property type="nucleotide sequence ID" value="NZ_CP022196.1"/>
</dbReference>
<accession>A0A291GDX8</accession>
<protein>
    <submittedName>
        <fullName evidence="1">Uncharacterized protein</fullName>
    </submittedName>
</protein>
<evidence type="ECO:0000313" key="2">
    <source>
        <dbReference type="Proteomes" id="UP000217935"/>
    </source>
</evidence>
<dbReference type="Proteomes" id="UP000217935">
    <property type="component" value="Chromosome"/>
</dbReference>
<dbReference type="KEGG" id="ceh:CEW89_12265"/>
<name>A0A291GDX8_9RHOB</name>
<dbReference type="EMBL" id="CP022196">
    <property type="protein sequence ID" value="ATG48270.1"/>
    <property type="molecule type" value="Genomic_DNA"/>
</dbReference>
<reference evidence="1 2" key="1">
    <citation type="submission" date="2017-06" db="EMBL/GenBank/DDBJ databases">
        <title>Celeribacter sp. TSPH2 complete genome sequence.</title>
        <authorList>
            <person name="Woo J.-H."/>
            <person name="Kim H.-S."/>
        </authorList>
    </citation>
    <scope>NUCLEOTIDE SEQUENCE [LARGE SCALE GENOMIC DNA]</scope>
    <source>
        <strain evidence="1 2">TSPH2</strain>
    </source>
</reference>
<organism evidence="1 2">
    <name type="scientific">Celeribacter ethanolicus</name>
    <dbReference type="NCBI Taxonomy" id="1758178"/>
    <lineage>
        <taxon>Bacteria</taxon>
        <taxon>Pseudomonadati</taxon>
        <taxon>Pseudomonadota</taxon>
        <taxon>Alphaproteobacteria</taxon>
        <taxon>Rhodobacterales</taxon>
        <taxon>Roseobacteraceae</taxon>
        <taxon>Celeribacter</taxon>
    </lineage>
</organism>
<sequence>MNNQFIIATSAIIALGGAAFFVLNRDQEPAYPTLLDNLPKSSFAVEQTLPDDLSAWIAKTPLSNPWTPHKDASRDQIVFTNENEIFPFLEGWETDFPSLMDDDFLENTHLTFKDPEYGESIAMAAILKEPQEVFLSSSYSGFANPIFSGVNITNPQSVSARLSDMGINFDNESQKESILWVSRSPALEDMMLLFNQNGGLVYAVAIGCNRAEVQPCLEKIKDIRQELGLSGLADADISAENVDFQGSGNSSALVNSSPVDVYLDPRPDDPMKRLIGSGALKIPFLNDWQTEEGDGAYTFSKQGEAGPATIRISSQEVSLSSEDELSELTSQHPDYTVYKKTDSILGINPDTYILAKESQLDERTVGQAVTSLQPGKLVIFDYSYPIGDADLSSTIKKAVHYSYYSD</sequence>
<keyword evidence="2" id="KW-1185">Reference proteome</keyword>
<proteinExistence type="predicted"/>
<dbReference type="OrthoDB" id="695318at2"/>
<dbReference type="AlphaFoldDB" id="A0A291GDX8"/>
<evidence type="ECO:0000313" key="1">
    <source>
        <dbReference type="EMBL" id="ATG48270.1"/>
    </source>
</evidence>
<gene>
    <name evidence="1" type="ORF">CEW89_12265</name>
</gene>